<organism evidence="2 3">
    <name type="scientific">Cercospora zeae-maydis SCOH1-5</name>
    <dbReference type="NCBI Taxonomy" id="717836"/>
    <lineage>
        <taxon>Eukaryota</taxon>
        <taxon>Fungi</taxon>
        <taxon>Dikarya</taxon>
        <taxon>Ascomycota</taxon>
        <taxon>Pezizomycotina</taxon>
        <taxon>Dothideomycetes</taxon>
        <taxon>Dothideomycetidae</taxon>
        <taxon>Mycosphaerellales</taxon>
        <taxon>Mycosphaerellaceae</taxon>
        <taxon>Cercospora</taxon>
    </lineage>
</organism>
<dbReference type="Proteomes" id="UP000799539">
    <property type="component" value="Unassembled WGS sequence"/>
</dbReference>
<protein>
    <submittedName>
        <fullName evidence="2">Uncharacterized protein</fullName>
    </submittedName>
</protein>
<dbReference type="AlphaFoldDB" id="A0A6A6F0Q5"/>
<accession>A0A6A6F0Q5</accession>
<feature type="chain" id="PRO_5025558333" evidence="1">
    <location>
        <begin position="17"/>
        <end position="72"/>
    </location>
</feature>
<proteinExistence type="predicted"/>
<gene>
    <name evidence="2" type="ORF">CERZMDRAFT_102959</name>
</gene>
<keyword evidence="1" id="KW-0732">Signal</keyword>
<name>A0A6A6F0Q5_9PEZI</name>
<dbReference type="EMBL" id="ML992710">
    <property type="protein sequence ID" value="KAF2206904.1"/>
    <property type="molecule type" value="Genomic_DNA"/>
</dbReference>
<keyword evidence="3" id="KW-1185">Reference proteome</keyword>
<sequence>MRSQLALFPLCVGAQAAHFGVEVSKLHVRDDPQASGENNPSLMPQCKGAAEFYNDGEMPIAACLVNGQLNCN</sequence>
<evidence type="ECO:0000256" key="1">
    <source>
        <dbReference type="SAM" id="SignalP"/>
    </source>
</evidence>
<feature type="signal peptide" evidence="1">
    <location>
        <begin position="1"/>
        <end position="16"/>
    </location>
</feature>
<reference evidence="2" key="1">
    <citation type="journal article" date="2020" name="Stud. Mycol.">
        <title>101 Dothideomycetes genomes: a test case for predicting lifestyles and emergence of pathogens.</title>
        <authorList>
            <person name="Haridas S."/>
            <person name="Albert R."/>
            <person name="Binder M."/>
            <person name="Bloem J."/>
            <person name="Labutti K."/>
            <person name="Salamov A."/>
            <person name="Andreopoulos B."/>
            <person name="Baker S."/>
            <person name="Barry K."/>
            <person name="Bills G."/>
            <person name="Bluhm B."/>
            <person name="Cannon C."/>
            <person name="Castanera R."/>
            <person name="Culley D."/>
            <person name="Daum C."/>
            <person name="Ezra D."/>
            <person name="Gonzalez J."/>
            <person name="Henrissat B."/>
            <person name="Kuo A."/>
            <person name="Liang C."/>
            <person name="Lipzen A."/>
            <person name="Lutzoni F."/>
            <person name="Magnuson J."/>
            <person name="Mondo S."/>
            <person name="Nolan M."/>
            <person name="Ohm R."/>
            <person name="Pangilinan J."/>
            <person name="Park H.-J."/>
            <person name="Ramirez L."/>
            <person name="Alfaro M."/>
            <person name="Sun H."/>
            <person name="Tritt A."/>
            <person name="Yoshinaga Y."/>
            <person name="Zwiers L.-H."/>
            <person name="Turgeon B."/>
            <person name="Goodwin S."/>
            <person name="Spatafora J."/>
            <person name="Crous P."/>
            <person name="Grigoriev I."/>
        </authorList>
    </citation>
    <scope>NUCLEOTIDE SEQUENCE</scope>
    <source>
        <strain evidence="2">SCOH1-5</strain>
    </source>
</reference>
<evidence type="ECO:0000313" key="3">
    <source>
        <dbReference type="Proteomes" id="UP000799539"/>
    </source>
</evidence>
<evidence type="ECO:0000313" key="2">
    <source>
        <dbReference type="EMBL" id="KAF2206904.1"/>
    </source>
</evidence>